<name>A0A4U2EH95_9VIBR</name>
<comment type="caution">
    <text evidence="2">The sequence shown here is derived from an EMBL/GenBank/DDBJ whole genome shotgun (WGS) entry which is preliminary data.</text>
</comment>
<gene>
    <name evidence="2" type="ORF">FCV91_25160</name>
</gene>
<organism evidence="2 3">
    <name type="scientific">Vibrio lentus</name>
    <dbReference type="NCBI Taxonomy" id="136468"/>
    <lineage>
        <taxon>Bacteria</taxon>
        <taxon>Pseudomonadati</taxon>
        <taxon>Pseudomonadota</taxon>
        <taxon>Gammaproteobacteria</taxon>
        <taxon>Vibrionales</taxon>
        <taxon>Vibrionaceae</taxon>
        <taxon>Vibrio</taxon>
    </lineage>
</organism>
<dbReference type="NCBIfam" id="TIGR04101">
    <property type="entry name" value="CCGSCS"/>
    <property type="match status" value="1"/>
</dbReference>
<evidence type="ECO:0000313" key="2">
    <source>
        <dbReference type="EMBL" id="TKF99767.1"/>
    </source>
</evidence>
<feature type="non-terminal residue" evidence="2">
    <location>
        <position position="1"/>
    </location>
</feature>
<dbReference type="RefSeq" id="WP_136994904.1">
    <property type="nucleotide sequence ID" value="NZ_SYVO01000175.1"/>
</dbReference>
<reference evidence="2 3" key="1">
    <citation type="submission" date="2019-04" db="EMBL/GenBank/DDBJ databases">
        <title>A reverse ecology approach based on a biological definition of microbial populations.</title>
        <authorList>
            <person name="Arevalo P."/>
            <person name="Vaninsberghe D."/>
            <person name="Elsherbini J."/>
            <person name="Gore J."/>
            <person name="Polz M."/>
        </authorList>
    </citation>
    <scope>NUCLEOTIDE SEQUENCE [LARGE SCALE GENOMIC DNA]</scope>
    <source>
        <strain evidence="2 3">10N.222.48.A1</strain>
    </source>
</reference>
<evidence type="ECO:0000313" key="3">
    <source>
        <dbReference type="Proteomes" id="UP000305840"/>
    </source>
</evidence>
<dbReference type="InterPro" id="IPR026481">
    <property type="entry name" value="CCGSCS"/>
</dbReference>
<accession>A0A4U2EH95</accession>
<protein>
    <submittedName>
        <fullName evidence="2">CCGSCS motif protein</fullName>
    </submittedName>
</protein>
<proteinExistence type="predicted"/>
<feature type="region of interest" description="Disordered" evidence="1">
    <location>
        <begin position="27"/>
        <end position="66"/>
    </location>
</feature>
<dbReference type="AlphaFoldDB" id="A0A4U2EH95"/>
<feature type="compositionally biased region" description="Basic and acidic residues" evidence="1">
    <location>
        <begin position="27"/>
        <end position="39"/>
    </location>
</feature>
<dbReference type="EMBL" id="SYVO01000175">
    <property type="protein sequence ID" value="TKF99767.1"/>
    <property type="molecule type" value="Genomic_DNA"/>
</dbReference>
<evidence type="ECO:0000256" key="1">
    <source>
        <dbReference type="SAM" id="MobiDB-lite"/>
    </source>
</evidence>
<sequence>RVLSFHDHRLIETNEMTFSIKKIFKSKDTETTEETKLTTEETTQENNEPKKKIKHDTPSGCCGSCS</sequence>
<dbReference type="Proteomes" id="UP000305840">
    <property type="component" value="Unassembled WGS sequence"/>
</dbReference>